<feature type="region of interest" description="Disordered" evidence="1">
    <location>
        <begin position="1"/>
        <end position="23"/>
    </location>
</feature>
<sequence>MSKTISATRIDPQARTPTLPAVPVAATTSLQPRRLRQFERDSTNASALAPTTTLITGATGFIGGACAVEALAAGRVDELLFLVRAASAAEGLQRVRQSLLRFAPPGPLLERLSERQIVLGDLADVDGFAADPRLDRVTHVLNCAAVASFGDHPGIWPVNVVGTVAFARRMARDKRLRRFVHIGTAMACGTGMVSPVVEAGLSDAEARHLVPYTESKAEAERQMRTIENLPLVVARPSIVVGHTQLGCKPSTSIFWVFRMAHDLGHWMCDLDETVDVVPVDYCARALLLLLFKPQIANDLYHISAGGGSATFREIEKAMAEARGIPSLGSNFRHISEQDIPSIVPEFKARLGICNRRLVVKAMKLYGGFARLNYQFDNQRLIAEGLAPPPSFPGYIRQCIASTEGLSLLDQMMDDFK</sequence>
<proteinExistence type="predicted"/>
<evidence type="ECO:0000259" key="2">
    <source>
        <dbReference type="Pfam" id="PF07993"/>
    </source>
</evidence>
<dbReference type="InterPro" id="IPR050177">
    <property type="entry name" value="Lipid_A_modif_metabolic_enz"/>
</dbReference>
<name>A0A6M2BUG4_9GAMM</name>
<dbReference type="SUPFAM" id="SSF51735">
    <property type="entry name" value="NAD(P)-binding Rossmann-fold domains"/>
    <property type="match status" value="1"/>
</dbReference>
<dbReference type="EMBL" id="JAAMOW010000007">
    <property type="protein sequence ID" value="NGY06000.1"/>
    <property type="molecule type" value="Genomic_DNA"/>
</dbReference>
<gene>
    <name evidence="3" type="ORF">G7Y85_14595</name>
</gene>
<dbReference type="Proteomes" id="UP000472676">
    <property type="component" value="Unassembled WGS sequence"/>
</dbReference>
<evidence type="ECO:0000313" key="4">
    <source>
        <dbReference type="Proteomes" id="UP000472676"/>
    </source>
</evidence>
<dbReference type="Pfam" id="PF07993">
    <property type="entry name" value="NAD_binding_4"/>
    <property type="match status" value="1"/>
</dbReference>
<dbReference type="Gene3D" id="3.40.50.720">
    <property type="entry name" value="NAD(P)-binding Rossmann-like Domain"/>
    <property type="match status" value="1"/>
</dbReference>
<accession>A0A6M2BUG4</accession>
<protein>
    <submittedName>
        <fullName evidence="3">NAD-dependent epimerase/dehydratase family protein</fullName>
    </submittedName>
</protein>
<dbReference type="InterPro" id="IPR036291">
    <property type="entry name" value="NAD(P)-bd_dom_sf"/>
</dbReference>
<keyword evidence="4" id="KW-1185">Reference proteome</keyword>
<comment type="caution">
    <text evidence="3">The sequence shown here is derived from an EMBL/GenBank/DDBJ whole genome shotgun (WGS) entry which is preliminary data.</text>
</comment>
<evidence type="ECO:0000256" key="1">
    <source>
        <dbReference type="SAM" id="MobiDB-lite"/>
    </source>
</evidence>
<organism evidence="3 4">
    <name type="scientific">Solimonas terrae</name>
    <dbReference type="NCBI Taxonomy" id="1396819"/>
    <lineage>
        <taxon>Bacteria</taxon>
        <taxon>Pseudomonadati</taxon>
        <taxon>Pseudomonadota</taxon>
        <taxon>Gammaproteobacteria</taxon>
        <taxon>Nevskiales</taxon>
        <taxon>Nevskiaceae</taxon>
        <taxon>Solimonas</taxon>
    </lineage>
</organism>
<evidence type="ECO:0000313" key="3">
    <source>
        <dbReference type="EMBL" id="NGY06000.1"/>
    </source>
</evidence>
<reference evidence="3 4" key="1">
    <citation type="journal article" date="2014" name="Int. J. Syst. Evol. Microbiol.">
        <title>Solimonas terrae sp. nov., isolated from soil.</title>
        <authorList>
            <person name="Kim S.J."/>
            <person name="Moon J.Y."/>
            <person name="Weon H.Y."/>
            <person name="Ahn J.H."/>
            <person name="Chen W.M."/>
            <person name="Kwon S.W."/>
        </authorList>
    </citation>
    <scope>NUCLEOTIDE SEQUENCE [LARGE SCALE GENOMIC DNA]</scope>
    <source>
        <strain evidence="3 4">KIS83-12</strain>
    </source>
</reference>
<dbReference type="RefSeq" id="WP_166258611.1">
    <property type="nucleotide sequence ID" value="NZ_JAAMOW010000007.1"/>
</dbReference>
<dbReference type="PANTHER" id="PTHR43245">
    <property type="entry name" value="BIFUNCTIONAL POLYMYXIN RESISTANCE PROTEIN ARNA"/>
    <property type="match status" value="1"/>
</dbReference>
<dbReference type="AlphaFoldDB" id="A0A6M2BUG4"/>
<dbReference type="InterPro" id="IPR013120">
    <property type="entry name" value="FAR_NAD-bd"/>
</dbReference>
<feature type="domain" description="Thioester reductase (TE)" evidence="2">
    <location>
        <begin position="55"/>
        <end position="285"/>
    </location>
</feature>